<evidence type="ECO:0000313" key="2">
    <source>
        <dbReference type="Proteomes" id="UP000499080"/>
    </source>
</evidence>
<comment type="caution">
    <text evidence="1">The sequence shown here is derived from an EMBL/GenBank/DDBJ whole genome shotgun (WGS) entry which is preliminary data.</text>
</comment>
<evidence type="ECO:0000313" key="1">
    <source>
        <dbReference type="EMBL" id="GBO11199.1"/>
    </source>
</evidence>
<sequence>MFYTDAEDITDGFLTTGLLPAGVSCFLEDIPASVPASYSTARTL</sequence>
<organism evidence="1 2">
    <name type="scientific">Araneus ventricosus</name>
    <name type="common">Orbweaver spider</name>
    <name type="synonym">Epeira ventricosa</name>
    <dbReference type="NCBI Taxonomy" id="182803"/>
    <lineage>
        <taxon>Eukaryota</taxon>
        <taxon>Metazoa</taxon>
        <taxon>Ecdysozoa</taxon>
        <taxon>Arthropoda</taxon>
        <taxon>Chelicerata</taxon>
        <taxon>Arachnida</taxon>
        <taxon>Araneae</taxon>
        <taxon>Araneomorphae</taxon>
        <taxon>Entelegynae</taxon>
        <taxon>Araneoidea</taxon>
        <taxon>Araneidae</taxon>
        <taxon>Araneus</taxon>
    </lineage>
</organism>
<dbReference type="Proteomes" id="UP000499080">
    <property type="component" value="Unassembled WGS sequence"/>
</dbReference>
<feature type="non-terminal residue" evidence="1">
    <location>
        <position position="44"/>
    </location>
</feature>
<name>A0A4Y2UDS6_ARAVE</name>
<reference evidence="1 2" key="1">
    <citation type="journal article" date="2019" name="Sci. Rep.">
        <title>Orb-weaving spider Araneus ventricosus genome elucidates the spidroin gene catalogue.</title>
        <authorList>
            <person name="Kono N."/>
            <person name="Nakamura H."/>
            <person name="Ohtoshi R."/>
            <person name="Moran D.A.P."/>
            <person name="Shinohara A."/>
            <person name="Yoshida Y."/>
            <person name="Fujiwara M."/>
            <person name="Mori M."/>
            <person name="Tomita M."/>
            <person name="Arakawa K."/>
        </authorList>
    </citation>
    <scope>NUCLEOTIDE SEQUENCE [LARGE SCALE GENOMIC DNA]</scope>
</reference>
<dbReference type="AlphaFoldDB" id="A0A4Y2UDS6"/>
<dbReference type="EMBL" id="BGPR01036139">
    <property type="protein sequence ID" value="GBO11199.1"/>
    <property type="molecule type" value="Genomic_DNA"/>
</dbReference>
<keyword evidence="2" id="KW-1185">Reference proteome</keyword>
<accession>A0A4Y2UDS6</accession>
<gene>
    <name evidence="1" type="ORF">AVEN_150713_1</name>
</gene>
<protein>
    <submittedName>
        <fullName evidence="1">Uncharacterized protein</fullName>
    </submittedName>
</protein>
<proteinExistence type="predicted"/>